<feature type="region of interest" description="Disordered" evidence="8">
    <location>
        <begin position="307"/>
        <end position="356"/>
    </location>
</feature>
<feature type="region of interest" description="Disordered" evidence="8">
    <location>
        <begin position="370"/>
        <end position="490"/>
    </location>
</feature>
<feature type="compositionally biased region" description="Basic and acidic residues" evidence="8">
    <location>
        <begin position="420"/>
        <end position="490"/>
    </location>
</feature>
<feature type="compositionally biased region" description="Basic and acidic residues" evidence="8">
    <location>
        <begin position="503"/>
        <end position="513"/>
    </location>
</feature>
<organism evidence="9 10">
    <name type="scientific">Exocentrus adspersus</name>
    <dbReference type="NCBI Taxonomy" id="1586481"/>
    <lineage>
        <taxon>Eukaryota</taxon>
        <taxon>Metazoa</taxon>
        <taxon>Ecdysozoa</taxon>
        <taxon>Arthropoda</taxon>
        <taxon>Hexapoda</taxon>
        <taxon>Insecta</taxon>
        <taxon>Pterygota</taxon>
        <taxon>Neoptera</taxon>
        <taxon>Endopterygota</taxon>
        <taxon>Coleoptera</taxon>
        <taxon>Polyphaga</taxon>
        <taxon>Cucujiformia</taxon>
        <taxon>Chrysomeloidea</taxon>
        <taxon>Cerambycidae</taxon>
        <taxon>Lamiinae</taxon>
        <taxon>Acanthocinini</taxon>
        <taxon>Exocentrus</taxon>
    </lineage>
</organism>
<evidence type="ECO:0000256" key="2">
    <source>
        <dbReference type="ARBA" id="ARBA00006695"/>
    </source>
</evidence>
<dbReference type="PANTHER" id="PTHR16196">
    <property type="entry name" value="CELL CYCLE CONTROL PROTEIN CWF25"/>
    <property type="match status" value="1"/>
</dbReference>
<evidence type="ECO:0000256" key="8">
    <source>
        <dbReference type="SAM" id="MobiDB-lite"/>
    </source>
</evidence>
<protein>
    <submittedName>
        <fullName evidence="9">Uncharacterized protein</fullName>
    </submittedName>
</protein>
<evidence type="ECO:0000256" key="3">
    <source>
        <dbReference type="ARBA" id="ARBA00022664"/>
    </source>
</evidence>
<name>A0AAV8W496_9CUCU</name>
<feature type="compositionally biased region" description="Basic residues" evidence="8">
    <location>
        <begin position="523"/>
        <end position="534"/>
    </location>
</feature>
<keyword evidence="7" id="KW-0539">Nucleus</keyword>
<keyword evidence="6" id="KW-0508">mRNA splicing</keyword>
<keyword evidence="3" id="KW-0507">mRNA processing</keyword>
<dbReference type="Pfam" id="PF12542">
    <property type="entry name" value="CWC25"/>
    <property type="match status" value="1"/>
</dbReference>
<proteinExistence type="inferred from homology"/>
<evidence type="ECO:0000256" key="5">
    <source>
        <dbReference type="ARBA" id="ARBA00023054"/>
    </source>
</evidence>
<comment type="caution">
    <text evidence="9">The sequence shown here is derived from an EMBL/GenBank/DDBJ whole genome shotgun (WGS) entry which is preliminary data.</text>
</comment>
<feature type="compositionally biased region" description="Basic residues" evidence="8">
    <location>
        <begin position="123"/>
        <end position="134"/>
    </location>
</feature>
<feature type="region of interest" description="Disordered" evidence="8">
    <location>
        <begin position="200"/>
        <end position="269"/>
    </location>
</feature>
<feature type="compositionally biased region" description="Basic and acidic residues" evidence="8">
    <location>
        <begin position="219"/>
        <end position="247"/>
    </location>
</feature>
<evidence type="ECO:0000313" key="9">
    <source>
        <dbReference type="EMBL" id="KAJ8920992.1"/>
    </source>
</evidence>
<feature type="region of interest" description="Disordered" evidence="8">
    <location>
        <begin position="119"/>
        <end position="143"/>
    </location>
</feature>
<dbReference type="InterPro" id="IPR051376">
    <property type="entry name" value="CWC25_splicing_factor"/>
</dbReference>
<dbReference type="GO" id="GO:0000398">
    <property type="term" value="P:mRNA splicing, via spliceosome"/>
    <property type="evidence" value="ECO:0007669"/>
    <property type="project" value="TreeGrafter"/>
</dbReference>
<dbReference type="AlphaFoldDB" id="A0AAV8W496"/>
<evidence type="ECO:0000256" key="7">
    <source>
        <dbReference type="ARBA" id="ARBA00023242"/>
    </source>
</evidence>
<evidence type="ECO:0000256" key="1">
    <source>
        <dbReference type="ARBA" id="ARBA00004123"/>
    </source>
</evidence>
<dbReference type="PANTHER" id="PTHR16196:SF0">
    <property type="entry name" value="PRE-MRNA-SPLICING FACTOR CWC25 HOMOLOG"/>
    <property type="match status" value="1"/>
</dbReference>
<dbReference type="Proteomes" id="UP001159042">
    <property type="component" value="Unassembled WGS sequence"/>
</dbReference>
<feature type="compositionally biased region" description="Basic and acidic residues" evidence="8">
    <location>
        <begin position="380"/>
        <end position="400"/>
    </location>
</feature>
<reference evidence="9 10" key="1">
    <citation type="journal article" date="2023" name="Insect Mol. Biol.">
        <title>Genome sequencing provides insights into the evolution of gene families encoding plant cell wall-degrading enzymes in longhorned beetles.</title>
        <authorList>
            <person name="Shin N.R."/>
            <person name="Okamura Y."/>
            <person name="Kirsch R."/>
            <person name="Pauchet Y."/>
        </authorList>
    </citation>
    <scope>NUCLEOTIDE SEQUENCE [LARGE SCALE GENOMIC DNA]</scope>
    <source>
        <strain evidence="9">EAD_L_NR</strain>
    </source>
</reference>
<comment type="similarity">
    <text evidence="2">Belongs to the CWC25 family.</text>
</comment>
<evidence type="ECO:0000256" key="6">
    <source>
        <dbReference type="ARBA" id="ARBA00023187"/>
    </source>
</evidence>
<evidence type="ECO:0000256" key="4">
    <source>
        <dbReference type="ARBA" id="ARBA00022728"/>
    </source>
</evidence>
<comment type="subcellular location">
    <subcellularLocation>
        <location evidence="1">Nucleus</location>
    </subcellularLocation>
</comment>
<keyword evidence="10" id="KW-1185">Reference proteome</keyword>
<sequence length="534" mass="62120">MNNNENNDKLDWMYKSANSLVDREEYLLGRSIDKTLEQLNAEEKEKKLGIVPPKNHVEHECIPPSIRDFNKVVQVDQVDINAKLQEDPLVTIKKREEEVRREFLQNPVQLKKLQEALKIQESKKKKSKQKRKKSGRDSDSDLDRKITKKLKYLKGGALPSLKKKKKDDSALDTILMYKFNELKDRLSQEDLDDILAGNVSDSDEEVETKGKKLKRRRNSSSDESDHRRDNSEYQRERRRRSPSDDRSRKKRSNKTRDSSDSIRMGKVGLKRNINIGGSKDEAVVAAVKLESRIKGIREMFLIEKKKSLFTKKTFGGKSRRSSSEDSGEDKARGRKRRPSPDKRKEQSGSSITKDLITVDDELENKILQKLRMLRNSSKSKRSDSAEADARERSDSDEPRPKPRTFGLVKADGTKIALNKKLPEVKKTDKIEKAETVTKQEKKNVKKLTEEDKERLRKEMMQNAEKRDKERSDNLKRYREEDKREEKNAANFDKDFLHKQLVRSTKEATVESRIKSNLNNIQRSSKHMSAHFSKR</sequence>
<dbReference type="GO" id="GO:0005684">
    <property type="term" value="C:U2-type spliceosomal complex"/>
    <property type="evidence" value="ECO:0007669"/>
    <property type="project" value="TreeGrafter"/>
</dbReference>
<accession>A0AAV8W496</accession>
<evidence type="ECO:0000313" key="10">
    <source>
        <dbReference type="Proteomes" id="UP001159042"/>
    </source>
</evidence>
<keyword evidence="4" id="KW-0747">Spliceosome</keyword>
<keyword evidence="5" id="KW-0175">Coiled coil</keyword>
<gene>
    <name evidence="9" type="ORF">NQ315_015788</name>
</gene>
<feature type="region of interest" description="Disordered" evidence="8">
    <location>
        <begin position="503"/>
        <end position="534"/>
    </location>
</feature>
<dbReference type="EMBL" id="JANEYG010000012">
    <property type="protein sequence ID" value="KAJ8920992.1"/>
    <property type="molecule type" value="Genomic_DNA"/>
</dbReference>
<dbReference type="InterPro" id="IPR022209">
    <property type="entry name" value="CWC25"/>
</dbReference>